<feature type="transmembrane region" description="Helical" evidence="1">
    <location>
        <begin position="74"/>
        <end position="95"/>
    </location>
</feature>
<protein>
    <submittedName>
        <fullName evidence="3">Phosphatase PAP2 family protein</fullName>
    </submittedName>
</protein>
<dbReference type="Pfam" id="PF01569">
    <property type="entry name" value="PAP2"/>
    <property type="match status" value="1"/>
</dbReference>
<organism evidence="3 4">
    <name type="scientific">Streptomyces meridianus</name>
    <dbReference type="NCBI Taxonomy" id="2938945"/>
    <lineage>
        <taxon>Bacteria</taxon>
        <taxon>Bacillati</taxon>
        <taxon>Actinomycetota</taxon>
        <taxon>Actinomycetes</taxon>
        <taxon>Kitasatosporales</taxon>
        <taxon>Streptomycetaceae</taxon>
        <taxon>Streptomyces</taxon>
    </lineage>
</organism>
<reference evidence="3" key="1">
    <citation type="journal article" date="2023" name="Int. J. Syst. Evol. Microbiol.">
        <title>Streptomyces meridianus sp. nov. isolated from brackish water of the Tagus estuary in Alcochete, Portugal.</title>
        <authorList>
            <person name="Santos J.D.N."/>
            <person name="Klimek D."/>
            <person name="Calusinska M."/>
            <person name="Lobo Da Cunha A."/>
            <person name="Catita J."/>
            <person name="Goncalves H."/>
            <person name="Gonzalez I."/>
            <person name="Reyes F."/>
            <person name="Lage O.M."/>
        </authorList>
    </citation>
    <scope>NUCLEOTIDE SEQUENCE</scope>
    <source>
        <strain evidence="3">MTZ3.1</strain>
    </source>
</reference>
<keyword evidence="1" id="KW-0472">Membrane</keyword>
<keyword evidence="4" id="KW-1185">Reference proteome</keyword>
<dbReference type="InterPro" id="IPR036938">
    <property type="entry name" value="PAP2/HPO_sf"/>
</dbReference>
<dbReference type="SUPFAM" id="SSF48317">
    <property type="entry name" value="Acid phosphatase/Vanadium-dependent haloperoxidase"/>
    <property type="match status" value="1"/>
</dbReference>
<feature type="transmembrane region" description="Helical" evidence="1">
    <location>
        <begin position="115"/>
        <end position="133"/>
    </location>
</feature>
<evidence type="ECO:0000259" key="2">
    <source>
        <dbReference type="Pfam" id="PF01569"/>
    </source>
</evidence>
<name>A0ABT0X9D3_9ACTN</name>
<comment type="caution">
    <text evidence="3">The sequence shown here is derived from an EMBL/GenBank/DDBJ whole genome shotgun (WGS) entry which is preliminary data.</text>
</comment>
<dbReference type="Proteomes" id="UP001167160">
    <property type="component" value="Unassembled WGS sequence"/>
</dbReference>
<dbReference type="Gene3D" id="1.20.144.10">
    <property type="entry name" value="Phosphatidic acid phosphatase type 2/haloperoxidase"/>
    <property type="match status" value="1"/>
</dbReference>
<evidence type="ECO:0000256" key="1">
    <source>
        <dbReference type="SAM" id="Phobius"/>
    </source>
</evidence>
<evidence type="ECO:0000313" key="4">
    <source>
        <dbReference type="Proteomes" id="UP001167160"/>
    </source>
</evidence>
<dbReference type="InterPro" id="IPR000326">
    <property type="entry name" value="PAP2/HPO"/>
</dbReference>
<sequence>MLFALLSWQVAVSGPLLTADEHAGRAAVGSDVPRAVAEFAADLGSPLVAVPPAAVVVLVCVLRDRRSGVPSWWLPLAVTVLATAAVPALVVPLKILVARPGPDGPLGGYPGFYPSGHAATAAVAYGLAALVLLRRTERTAARRLAVAVAGAGVAAVGAGVVLRGYHWPLDVLGSWCLAGLLLGCADRALRIRAAGP</sequence>
<feature type="transmembrane region" description="Helical" evidence="1">
    <location>
        <begin position="145"/>
        <end position="165"/>
    </location>
</feature>
<dbReference type="RefSeq" id="WP_251416072.1">
    <property type="nucleotide sequence ID" value="NZ_JAMQGM010000034.1"/>
</dbReference>
<feature type="transmembrane region" description="Helical" evidence="1">
    <location>
        <begin position="43"/>
        <end position="62"/>
    </location>
</feature>
<proteinExistence type="predicted"/>
<gene>
    <name evidence="3" type="ORF">M1E25_16305</name>
</gene>
<evidence type="ECO:0000313" key="3">
    <source>
        <dbReference type="EMBL" id="MCM2578895.1"/>
    </source>
</evidence>
<accession>A0ABT0X9D3</accession>
<dbReference type="EMBL" id="JAMQGM010000034">
    <property type="protein sequence ID" value="MCM2578895.1"/>
    <property type="molecule type" value="Genomic_DNA"/>
</dbReference>
<feature type="domain" description="Phosphatidic acid phosphatase type 2/haloperoxidase" evidence="2">
    <location>
        <begin position="80"/>
        <end position="182"/>
    </location>
</feature>
<keyword evidence="1" id="KW-1133">Transmembrane helix</keyword>
<keyword evidence="1" id="KW-0812">Transmembrane</keyword>